<keyword evidence="1" id="KW-0472">Membrane</keyword>
<accession>A0ABP0ZLC1</accession>
<dbReference type="PIRSF" id="PIRSF008756">
    <property type="entry name" value="P_tr_PHO88"/>
    <property type="match status" value="1"/>
</dbReference>
<protein>
    <recommendedName>
        <fullName evidence="4">Inorganic phosphate transporter PHO88</fullName>
    </recommendedName>
</protein>
<dbReference type="Pfam" id="PF10032">
    <property type="entry name" value="Pho88"/>
    <property type="match status" value="1"/>
</dbReference>
<sequence length="191" mass="20674">MNPAVTNIAIMLIGMQVAKKLDFENPDVLFYTRAFYAACQVLTFLIYMVIRFKIEQKNDLTTIKYVEPANPMSGAEARAVVTTVKEYDLQNVNGLIKGIFTGLAMMGFMHLYMGYTNPLVMQSVSSLKSALESNMAKIHLYGTPATGDLKRPFKAAPGLMEMLSGAAGGVQTDKASVDSAEVSGAGGIKQD</sequence>
<keyword evidence="3" id="KW-1185">Reference proteome</keyword>
<evidence type="ECO:0000313" key="2">
    <source>
        <dbReference type="EMBL" id="CAK9437527.1"/>
    </source>
</evidence>
<reference evidence="2 3" key="1">
    <citation type="submission" date="2024-03" db="EMBL/GenBank/DDBJ databases">
        <authorList>
            <person name="Brejova B."/>
        </authorList>
    </citation>
    <scope>NUCLEOTIDE SEQUENCE [LARGE SCALE GENOMIC DNA]</scope>
    <source>
        <strain evidence="2 3">CBS 14171</strain>
    </source>
</reference>
<feature type="transmembrane region" description="Helical" evidence="1">
    <location>
        <begin position="30"/>
        <end position="50"/>
    </location>
</feature>
<keyword evidence="1" id="KW-0812">Transmembrane</keyword>
<evidence type="ECO:0000256" key="1">
    <source>
        <dbReference type="SAM" id="Phobius"/>
    </source>
</evidence>
<keyword evidence="1" id="KW-1133">Transmembrane helix</keyword>
<dbReference type="InterPro" id="IPR012098">
    <property type="entry name" value="SND3_fun"/>
</dbReference>
<organism evidence="2 3">
    <name type="scientific">Lodderomyces beijingensis</name>
    <dbReference type="NCBI Taxonomy" id="1775926"/>
    <lineage>
        <taxon>Eukaryota</taxon>
        <taxon>Fungi</taxon>
        <taxon>Dikarya</taxon>
        <taxon>Ascomycota</taxon>
        <taxon>Saccharomycotina</taxon>
        <taxon>Pichiomycetes</taxon>
        <taxon>Debaryomycetaceae</taxon>
        <taxon>Candida/Lodderomyces clade</taxon>
        <taxon>Lodderomyces</taxon>
    </lineage>
</organism>
<dbReference type="PANTHER" id="PTHR28112">
    <property type="entry name" value="SRP-INDEPENDENT TARGETING PROTEIN 3"/>
    <property type="match status" value="1"/>
</dbReference>
<dbReference type="PANTHER" id="PTHR28112:SF1">
    <property type="entry name" value="SRP-INDEPENDENT TARGETING PROTEIN 3"/>
    <property type="match status" value="1"/>
</dbReference>
<dbReference type="RefSeq" id="XP_066828843.1">
    <property type="nucleotide sequence ID" value="XM_066971845.1"/>
</dbReference>
<feature type="transmembrane region" description="Helical" evidence="1">
    <location>
        <begin position="95"/>
        <end position="115"/>
    </location>
</feature>
<dbReference type="GeneID" id="92207101"/>
<proteinExistence type="predicted"/>
<dbReference type="Proteomes" id="UP001497383">
    <property type="component" value="Chromosome 2"/>
</dbReference>
<gene>
    <name evidence="2" type="ORF">LODBEIA_P19050</name>
</gene>
<dbReference type="EMBL" id="OZ022406">
    <property type="protein sequence ID" value="CAK9437527.1"/>
    <property type="molecule type" value="Genomic_DNA"/>
</dbReference>
<name>A0ABP0ZLC1_9ASCO</name>
<evidence type="ECO:0008006" key="4">
    <source>
        <dbReference type="Google" id="ProtNLM"/>
    </source>
</evidence>
<evidence type="ECO:0000313" key="3">
    <source>
        <dbReference type="Proteomes" id="UP001497383"/>
    </source>
</evidence>